<evidence type="ECO:0000256" key="7">
    <source>
        <dbReference type="ARBA" id="ARBA00022801"/>
    </source>
</evidence>
<dbReference type="PROSITE" id="PS50158">
    <property type="entry name" value="ZF_CCHC"/>
    <property type="match status" value="1"/>
</dbReference>
<dbReference type="OrthoDB" id="10025340at2759"/>
<reference evidence="19" key="1">
    <citation type="submission" date="2015-02" db="EMBL/GenBank/DDBJ databases">
        <title>Genome sequencing for Strongylocentrotus purpuratus.</title>
        <authorList>
            <person name="Murali S."/>
            <person name="Liu Y."/>
            <person name="Vee V."/>
            <person name="English A."/>
            <person name="Wang M."/>
            <person name="Skinner E."/>
            <person name="Han Y."/>
            <person name="Muzny D.M."/>
            <person name="Worley K.C."/>
            <person name="Gibbs R.A."/>
        </authorList>
    </citation>
    <scope>NUCLEOTIDE SEQUENCE</scope>
</reference>
<dbReference type="FunFam" id="3.30.70.270:FF:000020">
    <property type="entry name" value="Transposon Tf2-6 polyprotein-like Protein"/>
    <property type="match status" value="1"/>
</dbReference>
<dbReference type="Pfam" id="PF02023">
    <property type="entry name" value="SCAN"/>
    <property type="match status" value="1"/>
</dbReference>
<dbReference type="CDD" id="cd01647">
    <property type="entry name" value="RT_LTR"/>
    <property type="match status" value="1"/>
</dbReference>
<feature type="region of interest" description="Disordered" evidence="13">
    <location>
        <begin position="478"/>
        <end position="503"/>
    </location>
</feature>
<dbReference type="Gene3D" id="3.30.70.270">
    <property type="match status" value="2"/>
</dbReference>
<evidence type="ECO:0000256" key="5">
    <source>
        <dbReference type="ARBA" id="ARBA00022750"/>
    </source>
</evidence>
<feature type="region of interest" description="Disordered" evidence="13">
    <location>
        <begin position="243"/>
        <end position="281"/>
    </location>
</feature>
<dbReference type="SUPFAM" id="SSF56672">
    <property type="entry name" value="DNA/RNA polymerases"/>
    <property type="match status" value="1"/>
</dbReference>
<evidence type="ECO:0000256" key="8">
    <source>
        <dbReference type="ARBA" id="ARBA00022918"/>
    </source>
</evidence>
<dbReference type="GO" id="GO:0004519">
    <property type="term" value="F:endonuclease activity"/>
    <property type="evidence" value="ECO:0007669"/>
    <property type="project" value="UniProtKB-KW"/>
</dbReference>
<dbReference type="InterPro" id="IPR043502">
    <property type="entry name" value="DNA/RNA_pol_sf"/>
</dbReference>
<keyword evidence="7" id="KW-0378">Hydrolase</keyword>
<feature type="compositionally biased region" description="Basic and acidic residues" evidence="13">
    <location>
        <begin position="985"/>
        <end position="995"/>
    </location>
</feature>
<feature type="compositionally biased region" description="Basic and acidic residues" evidence="13">
    <location>
        <begin position="331"/>
        <end position="346"/>
    </location>
</feature>
<dbReference type="GO" id="GO:0008270">
    <property type="term" value="F:zinc ion binding"/>
    <property type="evidence" value="ECO:0007669"/>
    <property type="project" value="UniProtKB-KW"/>
</dbReference>
<dbReference type="EnsemblMetazoa" id="XM_030994343">
    <property type="protein sequence ID" value="XP_030850203"/>
    <property type="gene ID" value="LOC756027"/>
</dbReference>
<keyword evidence="5" id="KW-0064">Aspartyl protease</keyword>
<dbReference type="Pfam" id="PF17921">
    <property type="entry name" value="Integrase_H2C2"/>
    <property type="match status" value="1"/>
</dbReference>
<feature type="region of interest" description="Disordered" evidence="13">
    <location>
        <begin position="934"/>
        <end position="961"/>
    </location>
</feature>
<protein>
    <recommendedName>
        <fullName evidence="20">Reverse transcriptase</fullName>
    </recommendedName>
</protein>
<evidence type="ECO:0008006" key="20">
    <source>
        <dbReference type="Google" id="ProtNLM"/>
    </source>
</evidence>
<feature type="region of interest" description="Disordered" evidence="13">
    <location>
        <begin position="973"/>
        <end position="1009"/>
    </location>
</feature>
<dbReference type="SUPFAM" id="SSF57756">
    <property type="entry name" value="Retrovirus zinc finger-like domains"/>
    <property type="match status" value="1"/>
</dbReference>
<dbReference type="KEGG" id="spu:756027"/>
<dbReference type="PROSITE" id="PS50804">
    <property type="entry name" value="SCAN_BOX"/>
    <property type="match status" value="1"/>
</dbReference>
<dbReference type="GO" id="GO:0004190">
    <property type="term" value="F:aspartic-type endopeptidase activity"/>
    <property type="evidence" value="ECO:0007669"/>
    <property type="project" value="UniProtKB-KW"/>
</dbReference>
<dbReference type="Gene3D" id="1.10.4020.10">
    <property type="entry name" value="DNA breaking-rejoining enzymes"/>
    <property type="match status" value="1"/>
</dbReference>
<evidence type="ECO:0000256" key="13">
    <source>
        <dbReference type="SAM" id="MobiDB-lite"/>
    </source>
</evidence>
<dbReference type="Gene3D" id="3.10.10.10">
    <property type="entry name" value="HIV Type 1 Reverse Transcriptase, subunit A, domain 1"/>
    <property type="match status" value="1"/>
</dbReference>
<feature type="compositionally biased region" description="Basic and acidic residues" evidence="13">
    <location>
        <begin position="478"/>
        <end position="491"/>
    </location>
</feature>
<evidence type="ECO:0000256" key="1">
    <source>
        <dbReference type="ARBA" id="ARBA00022670"/>
    </source>
</evidence>
<keyword evidence="9" id="KW-0238">DNA-binding</keyword>
<dbReference type="InterPro" id="IPR000477">
    <property type="entry name" value="RT_dom"/>
</dbReference>
<dbReference type="InterPro" id="IPR001584">
    <property type="entry name" value="Integrase_cat-core"/>
</dbReference>
<feature type="domain" description="Integrase catalytic" evidence="17">
    <location>
        <begin position="649"/>
        <end position="813"/>
    </location>
</feature>
<dbReference type="FunFam" id="1.10.340.70:FF:000001">
    <property type="entry name" value="Retrovirus-related Pol polyprotein from transposon gypsy-like Protein"/>
    <property type="match status" value="1"/>
</dbReference>
<organism evidence="18 19">
    <name type="scientific">Strongylocentrotus purpuratus</name>
    <name type="common">Purple sea urchin</name>
    <dbReference type="NCBI Taxonomy" id="7668"/>
    <lineage>
        <taxon>Eukaryota</taxon>
        <taxon>Metazoa</taxon>
        <taxon>Echinodermata</taxon>
        <taxon>Eleutherozoa</taxon>
        <taxon>Echinozoa</taxon>
        <taxon>Echinoidea</taxon>
        <taxon>Euechinoidea</taxon>
        <taxon>Echinacea</taxon>
        <taxon>Camarodonta</taxon>
        <taxon>Echinidea</taxon>
        <taxon>Strongylocentrotidae</taxon>
        <taxon>Strongylocentrotus</taxon>
    </lineage>
</organism>
<keyword evidence="11" id="KW-0862">Zinc</keyword>
<dbReference type="SMART" id="SM00343">
    <property type="entry name" value="ZnF_C2HC"/>
    <property type="match status" value="1"/>
</dbReference>
<evidence type="ECO:0000256" key="11">
    <source>
        <dbReference type="PROSITE-ProRule" id="PRU00047"/>
    </source>
</evidence>
<sequence length="1451" mass="164409">MEIEKLSRIGETLGLSGSELQGFIKEQQEIARAERAESRSRAKEESELVALQLELAKAQVANVDSNEETARTVIPPKLPKLPVFAEDKDRLDAYLGRFERYATAQQWPQSVWAINLSALLSGKALDTYSRLSDFDAQDYQVLKSAILKRYSLTSDGYRKKLRTARPDSGETAAQFVHRLQGYLDKWLELSELTKTFEDLAQVVLMEQFYSSSPRELVVFIKEQKPRTLAELVKAADRYVDARSGWTSGKSQQSQPSPTPKYNPSRTNNAGNSKPTDGLPRQGIPRPLCFFCGKPGHKYRDCTKRIRKEKLAAGIVQMNDDEQGISQGKSSSDQRRKDGTAGKKIEGSDPIEGDIEKGCLLIRFDQMNNDELPTVSAACGAKLVTDMPVVEGLLNETRVEVLRDSGCSTVIAKKDLIRKEQFTGQVKYCLLIDRSVRKFPVAIVFVDTPFYTGEVEVLVVENPLYDLILGNVANVRDASDPKPDWKSSKEEGLAVQTRQQRRQADKPLRKLIVPGQVDGVSAEQFRREQEVDPSLNGLREKITSGDEKVSLTGNKSKFIMKTNLMYRQFSTREPDETTLQLIVPEKYRRQVLLLAHESILGGHLGAKKTIDKISAHFYWPGVQADTRRYCRSCDECQRSLPKGKVTKVPLGSTPLIDEPFRRIAVDIVGPIAPITSKGNRYILTIVDYATRYPEAVALRNIDTPTVAEALLSVFSRVGFPREMLTDRGPQFTSELMKEVSRLLSIRHLTTTPYHPACNGLVERFNGTLKSMLKKMCEERPSDWDRYIDSLLFAYRETPQDSTGFAPFELLYGRDIRGPLMILRELWSNDEALPETKTAYQYLIDLREKMEKTCEIARRELVKSHDRYRKNYNRKARSRTFKVGDEALLLLPTDRNKLLMHWKGPFRVVGVVGKLDYRIDTGHRVTTFHANLLKKYPRRGDERQQTNEESDNDMDVVGSTTTPMDIAATSVVNDYEEDGEDPSDDPNPDKPIKKDLLHSPSLKQTQTHKDVVINPELNDDQKVELQCLLKKYSDTLIDVPGVTKVGHHDIVLSDSRPIKSRPYPLPHAMRETVNKEIKEMLKLGVIESSSSPYASPVVIVTKKDGSNRFCCDYRKLNLVTVKDAEPIPDQDEIFAKLANDYYFSKIDLTKGYWQVPLTNQAKPLTAFVTPDGLYQFCTMPFGLVNAPATFSRVMRSVLRGVPCVVNFIDDILIHTRSWEHHLEVLEEVLRLLSKANLKAKPSKCFLGFETIEFLGHQVSKGCLKPNLDKIDAIVNARRPQSKKQLRSFLGLAGYYRKFVPNFSAIAVPLTDKTKKRLSNDVMWEEAQELSFQTLKSLLSAAPILHLPDVEKPFILRTDASDTGVGAVLMQEDEGKKFPVAYASKKLLPREKNYSTIEKECLGVVWAVQKFEPYLYGREFVLEVDHEPLRSMKKGKMANGRVLRWSLARWSHSM</sequence>
<evidence type="ECO:0000313" key="18">
    <source>
        <dbReference type="EnsemblMetazoa" id="XP_030850203"/>
    </source>
</evidence>
<dbReference type="RefSeq" id="XP_030850203.1">
    <property type="nucleotide sequence ID" value="XM_030994343.1"/>
</dbReference>
<keyword evidence="19" id="KW-1185">Reference proteome</keyword>
<dbReference type="InterPro" id="IPR012337">
    <property type="entry name" value="RNaseH-like_sf"/>
</dbReference>
<proteinExistence type="predicted"/>
<dbReference type="GeneID" id="756027"/>
<evidence type="ECO:0000256" key="3">
    <source>
        <dbReference type="ARBA" id="ARBA00022695"/>
    </source>
</evidence>
<dbReference type="Pfam" id="PF00665">
    <property type="entry name" value="rve"/>
    <property type="match status" value="1"/>
</dbReference>
<feature type="region of interest" description="Disordered" evidence="13">
    <location>
        <begin position="313"/>
        <end position="349"/>
    </location>
</feature>
<dbReference type="GO" id="GO:0015074">
    <property type="term" value="P:DNA integration"/>
    <property type="evidence" value="ECO:0007669"/>
    <property type="project" value="InterPro"/>
</dbReference>
<dbReference type="FunFam" id="3.30.420.10:FF:000032">
    <property type="entry name" value="Retrovirus-related Pol polyprotein from transposon 297-like Protein"/>
    <property type="match status" value="1"/>
</dbReference>
<name>A0A7M7PDR6_STRPU</name>
<evidence type="ECO:0000256" key="10">
    <source>
        <dbReference type="ARBA" id="ARBA00023268"/>
    </source>
</evidence>
<dbReference type="InterPro" id="IPR050951">
    <property type="entry name" value="Retrovirus_Pol_polyprotein"/>
</dbReference>
<dbReference type="InterPro" id="IPR036397">
    <property type="entry name" value="RNaseH_sf"/>
</dbReference>
<evidence type="ECO:0000313" key="19">
    <source>
        <dbReference type="Proteomes" id="UP000007110"/>
    </source>
</evidence>
<dbReference type="FunFam" id="3.10.20.370:FF:000001">
    <property type="entry name" value="Retrovirus-related Pol polyprotein from transposon 17.6-like protein"/>
    <property type="match status" value="1"/>
</dbReference>
<keyword evidence="11" id="KW-0863">Zinc-finger</keyword>
<dbReference type="Proteomes" id="UP000007110">
    <property type="component" value="Unassembled WGS sequence"/>
</dbReference>
<dbReference type="Pfam" id="PF00078">
    <property type="entry name" value="RVT_1"/>
    <property type="match status" value="1"/>
</dbReference>
<keyword evidence="12" id="KW-0175">Coiled coil</keyword>
<evidence type="ECO:0000259" key="14">
    <source>
        <dbReference type="PROSITE" id="PS50158"/>
    </source>
</evidence>
<dbReference type="Gene3D" id="3.30.420.10">
    <property type="entry name" value="Ribonuclease H-like superfamily/Ribonuclease H"/>
    <property type="match status" value="1"/>
</dbReference>
<evidence type="ECO:0000256" key="12">
    <source>
        <dbReference type="SAM" id="Coils"/>
    </source>
</evidence>
<evidence type="ECO:0000259" key="16">
    <source>
        <dbReference type="PROSITE" id="PS50878"/>
    </source>
</evidence>
<keyword evidence="4" id="KW-0540">Nuclease</keyword>
<dbReference type="PROSITE" id="PS50878">
    <property type="entry name" value="RT_POL"/>
    <property type="match status" value="1"/>
</dbReference>
<evidence type="ECO:0000256" key="2">
    <source>
        <dbReference type="ARBA" id="ARBA00022679"/>
    </source>
</evidence>
<feature type="coiled-coil region" evidence="12">
    <location>
        <begin position="41"/>
        <end position="68"/>
    </location>
</feature>
<dbReference type="GO" id="GO:0006508">
    <property type="term" value="P:proteolysis"/>
    <property type="evidence" value="ECO:0007669"/>
    <property type="project" value="UniProtKB-KW"/>
</dbReference>
<dbReference type="FunFam" id="3.10.10.10:FF:000007">
    <property type="entry name" value="Retrovirus-related Pol polyprotein from transposon 17.6-like Protein"/>
    <property type="match status" value="1"/>
</dbReference>
<dbReference type="InterPro" id="IPR041588">
    <property type="entry name" value="Integrase_H2C2"/>
</dbReference>
<accession>A0A7M7PDR6</accession>
<keyword evidence="1" id="KW-0645">Protease</keyword>
<dbReference type="InterPro" id="IPR043128">
    <property type="entry name" value="Rev_trsase/Diguanyl_cyclase"/>
</dbReference>
<keyword evidence="10" id="KW-0511">Multifunctional enzyme</keyword>
<evidence type="ECO:0000256" key="4">
    <source>
        <dbReference type="ARBA" id="ARBA00022722"/>
    </source>
</evidence>
<dbReference type="SUPFAM" id="SSF47353">
    <property type="entry name" value="Retrovirus capsid dimerization domain-like"/>
    <property type="match status" value="1"/>
</dbReference>
<dbReference type="InterPro" id="IPR036875">
    <property type="entry name" value="Znf_CCHC_sf"/>
</dbReference>
<dbReference type="SUPFAM" id="SSF53098">
    <property type="entry name" value="Ribonuclease H-like"/>
    <property type="match status" value="1"/>
</dbReference>
<reference evidence="18" key="2">
    <citation type="submission" date="2021-01" db="UniProtKB">
        <authorList>
            <consortium name="EnsemblMetazoa"/>
        </authorList>
    </citation>
    <scope>IDENTIFICATION</scope>
</reference>
<evidence type="ECO:0000256" key="9">
    <source>
        <dbReference type="ARBA" id="ARBA00023125"/>
    </source>
</evidence>
<dbReference type="GO" id="GO:0003964">
    <property type="term" value="F:RNA-directed DNA polymerase activity"/>
    <property type="evidence" value="ECO:0007669"/>
    <property type="project" value="UniProtKB-KW"/>
</dbReference>
<dbReference type="PANTHER" id="PTHR37984">
    <property type="entry name" value="PROTEIN CBG26694"/>
    <property type="match status" value="1"/>
</dbReference>
<dbReference type="InterPro" id="IPR038269">
    <property type="entry name" value="SCAN_sf"/>
</dbReference>
<keyword evidence="2" id="KW-0808">Transferase</keyword>
<dbReference type="GO" id="GO:0003677">
    <property type="term" value="F:DNA binding"/>
    <property type="evidence" value="ECO:0007669"/>
    <property type="project" value="UniProtKB-KW"/>
</dbReference>
<evidence type="ECO:0000259" key="15">
    <source>
        <dbReference type="PROSITE" id="PS50804"/>
    </source>
</evidence>
<dbReference type="InParanoid" id="A0A7M7PDR6"/>
<dbReference type="OMA" id="VRWTEEC"/>
<dbReference type="Pfam" id="PF17919">
    <property type="entry name" value="RT_RNaseH_2"/>
    <property type="match status" value="1"/>
</dbReference>
<keyword evidence="11" id="KW-0479">Metal-binding</keyword>
<feature type="domain" description="SCAN box" evidence="15">
    <location>
        <begin position="158"/>
        <end position="232"/>
    </location>
</feature>
<dbReference type="PANTHER" id="PTHR37984:SF5">
    <property type="entry name" value="PROTEIN NYNRIN-LIKE"/>
    <property type="match status" value="1"/>
</dbReference>
<feature type="compositionally biased region" description="Acidic residues" evidence="13">
    <location>
        <begin position="973"/>
        <end position="984"/>
    </location>
</feature>
<dbReference type="InterPro" id="IPR003309">
    <property type="entry name" value="SCAN_dom"/>
</dbReference>
<feature type="compositionally biased region" description="Polar residues" evidence="13">
    <location>
        <begin position="244"/>
        <end position="274"/>
    </location>
</feature>
<feature type="domain" description="CCHC-type" evidence="14">
    <location>
        <begin position="288"/>
        <end position="303"/>
    </location>
</feature>
<feature type="domain" description="Reverse transcriptase" evidence="16">
    <location>
        <begin position="1079"/>
        <end position="1256"/>
    </location>
</feature>
<evidence type="ECO:0000259" key="17">
    <source>
        <dbReference type="PROSITE" id="PS50994"/>
    </source>
</evidence>
<evidence type="ECO:0000256" key="6">
    <source>
        <dbReference type="ARBA" id="ARBA00022759"/>
    </source>
</evidence>
<keyword evidence="6" id="KW-0255">Endonuclease</keyword>
<dbReference type="Gene3D" id="3.10.20.370">
    <property type="match status" value="1"/>
</dbReference>
<dbReference type="PROSITE" id="PS50994">
    <property type="entry name" value="INTEGRASE"/>
    <property type="match status" value="1"/>
</dbReference>
<dbReference type="Gene3D" id="1.10.340.70">
    <property type="match status" value="1"/>
</dbReference>
<dbReference type="CDD" id="cd09274">
    <property type="entry name" value="RNase_HI_RT_Ty3"/>
    <property type="match status" value="1"/>
</dbReference>
<keyword evidence="3" id="KW-0548">Nucleotidyltransferase</keyword>
<dbReference type="InterPro" id="IPR041577">
    <property type="entry name" value="RT_RNaseH_2"/>
</dbReference>
<keyword evidence="8" id="KW-0695">RNA-directed DNA polymerase</keyword>
<dbReference type="InterPro" id="IPR001878">
    <property type="entry name" value="Znf_CCHC"/>
</dbReference>